<comment type="caution">
    <text evidence="2">The sequence shown here is derived from an EMBL/GenBank/DDBJ whole genome shotgun (WGS) entry which is preliminary data.</text>
</comment>
<dbReference type="Gene3D" id="1.10.238.10">
    <property type="entry name" value="EF-hand"/>
    <property type="match status" value="1"/>
</dbReference>
<proteinExistence type="predicted"/>
<feature type="region of interest" description="Disordered" evidence="1">
    <location>
        <begin position="137"/>
        <end position="161"/>
    </location>
</feature>
<feature type="compositionally biased region" description="Basic residues" evidence="1">
    <location>
        <begin position="150"/>
        <end position="161"/>
    </location>
</feature>
<dbReference type="InterPro" id="IPR011992">
    <property type="entry name" value="EF-hand-dom_pair"/>
</dbReference>
<reference evidence="2" key="1">
    <citation type="submission" date="2023-10" db="EMBL/GenBank/DDBJ databases">
        <authorList>
            <person name="Chen Y."/>
            <person name="Shah S."/>
            <person name="Dougan E. K."/>
            <person name="Thang M."/>
            <person name="Chan C."/>
        </authorList>
    </citation>
    <scope>NUCLEOTIDE SEQUENCE [LARGE SCALE GENOMIC DNA]</scope>
</reference>
<feature type="compositionally biased region" description="Low complexity" evidence="1">
    <location>
        <begin position="137"/>
        <end position="149"/>
    </location>
</feature>
<sequence length="161" mass="18403">MKCLSPDPETLAHEYIRRNHEYVRELTHLCKILDTEGSGRLTQEQFKLGLSQKRIPHLLAMMDLKKHSIKELFEAMAKSPDYDGQVDITTFVEKCMLLKGTSTNFDLQKLRAECDIAHKRIIHMLLDITVTGGRQYSHSSLPAPSSVSHLRPKTARPPRKP</sequence>
<evidence type="ECO:0008006" key="4">
    <source>
        <dbReference type="Google" id="ProtNLM"/>
    </source>
</evidence>
<evidence type="ECO:0000313" key="2">
    <source>
        <dbReference type="EMBL" id="CAK0817027.1"/>
    </source>
</evidence>
<name>A0ABN9RDE7_9DINO</name>
<keyword evidence="3" id="KW-1185">Reference proteome</keyword>
<dbReference type="Proteomes" id="UP001189429">
    <property type="component" value="Unassembled WGS sequence"/>
</dbReference>
<accession>A0ABN9RDE7</accession>
<gene>
    <name evidence="2" type="ORF">PCOR1329_LOCUS19755</name>
</gene>
<organism evidence="2 3">
    <name type="scientific">Prorocentrum cordatum</name>
    <dbReference type="NCBI Taxonomy" id="2364126"/>
    <lineage>
        <taxon>Eukaryota</taxon>
        <taxon>Sar</taxon>
        <taxon>Alveolata</taxon>
        <taxon>Dinophyceae</taxon>
        <taxon>Prorocentrales</taxon>
        <taxon>Prorocentraceae</taxon>
        <taxon>Prorocentrum</taxon>
    </lineage>
</organism>
<evidence type="ECO:0000256" key="1">
    <source>
        <dbReference type="SAM" id="MobiDB-lite"/>
    </source>
</evidence>
<dbReference type="SUPFAM" id="SSF47473">
    <property type="entry name" value="EF-hand"/>
    <property type="match status" value="1"/>
</dbReference>
<protein>
    <recommendedName>
        <fullName evidence="4">Calmodulin</fullName>
    </recommendedName>
</protein>
<dbReference type="EMBL" id="CAUYUJ010006335">
    <property type="protein sequence ID" value="CAK0817027.1"/>
    <property type="molecule type" value="Genomic_DNA"/>
</dbReference>
<evidence type="ECO:0000313" key="3">
    <source>
        <dbReference type="Proteomes" id="UP001189429"/>
    </source>
</evidence>